<feature type="signal peptide" evidence="8">
    <location>
        <begin position="1"/>
        <end position="16"/>
    </location>
</feature>
<dbReference type="Pfam" id="PF25301">
    <property type="entry name" value="CUT_C"/>
    <property type="match status" value="1"/>
</dbReference>
<dbReference type="AlphaFoldDB" id="A0A0R3PKJ7"/>
<evidence type="ECO:0000256" key="6">
    <source>
        <dbReference type="ARBA" id="ARBA00022989"/>
    </source>
</evidence>
<keyword evidence="11" id="KW-1185">Reference proteome</keyword>
<evidence type="ECO:0000256" key="8">
    <source>
        <dbReference type="SAM" id="SignalP"/>
    </source>
</evidence>
<dbReference type="GO" id="GO:0042302">
    <property type="term" value="F:structural constituent of cuticle"/>
    <property type="evidence" value="ECO:0007669"/>
    <property type="project" value="UniProtKB-KW"/>
</dbReference>
<protein>
    <submittedName>
        <fullName evidence="12">ZP domain-containing protein</fullName>
    </submittedName>
</protein>
<dbReference type="Pfam" id="PF25057">
    <property type="entry name" value="CUT_N"/>
    <property type="match status" value="1"/>
</dbReference>
<gene>
    <name evidence="10" type="ORF">ACOC_LOCUS5130</name>
</gene>
<evidence type="ECO:0000256" key="2">
    <source>
        <dbReference type="ARBA" id="ARBA00022460"/>
    </source>
</evidence>
<dbReference type="GO" id="GO:0005886">
    <property type="term" value="C:plasma membrane"/>
    <property type="evidence" value="ECO:0007669"/>
    <property type="project" value="UniProtKB-SubCell"/>
</dbReference>
<evidence type="ECO:0000256" key="5">
    <source>
        <dbReference type="ARBA" id="ARBA00022729"/>
    </source>
</evidence>
<reference evidence="12" key="1">
    <citation type="submission" date="2017-02" db="UniProtKB">
        <authorList>
            <consortium name="WormBaseParasite"/>
        </authorList>
    </citation>
    <scope>IDENTIFICATION</scope>
</reference>
<dbReference type="OMA" id="HVFKFAQ"/>
<proteinExistence type="predicted"/>
<dbReference type="InterPro" id="IPR057475">
    <property type="entry name" value="CUT_C"/>
</dbReference>
<dbReference type="OrthoDB" id="6139674at2759"/>
<reference evidence="10 11" key="2">
    <citation type="submission" date="2018-11" db="EMBL/GenBank/DDBJ databases">
        <authorList>
            <consortium name="Pathogen Informatics"/>
        </authorList>
    </citation>
    <scope>NUCLEOTIDE SEQUENCE [LARGE SCALE GENOMIC DNA]</scope>
    <source>
        <strain evidence="10 11">Costa Rica</strain>
    </source>
</reference>
<dbReference type="Proteomes" id="UP000267027">
    <property type="component" value="Unassembled WGS sequence"/>
</dbReference>
<comment type="subcellular location">
    <subcellularLocation>
        <location evidence="1">Cell membrane</location>
        <topology evidence="1">Single-pass type I membrane protein</topology>
    </subcellularLocation>
</comment>
<feature type="chain" id="PRO_5043130175" evidence="8">
    <location>
        <begin position="17"/>
        <end position="392"/>
    </location>
</feature>
<dbReference type="WBParaSite" id="ACOC_0000512901-mRNA-1">
    <property type="protein sequence ID" value="ACOC_0000512901-mRNA-1"/>
    <property type="gene ID" value="ACOC_0000512901"/>
</dbReference>
<dbReference type="EMBL" id="UYYA01003851">
    <property type="protein sequence ID" value="VDM56715.1"/>
    <property type="molecule type" value="Genomic_DNA"/>
</dbReference>
<keyword evidence="4" id="KW-0812">Transmembrane</keyword>
<feature type="domain" description="ZP" evidence="9">
    <location>
        <begin position="30"/>
        <end position="276"/>
    </location>
</feature>
<name>A0A0R3PKJ7_ANGCS</name>
<dbReference type="SMART" id="SM00241">
    <property type="entry name" value="ZP"/>
    <property type="match status" value="1"/>
</dbReference>
<evidence type="ECO:0000256" key="1">
    <source>
        <dbReference type="ARBA" id="ARBA00004251"/>
    </source>
</evidence>
<dbReference type="InterPro" id="IPR051962">
    <property type="entry name" value="Cuticlin"/>
</dbReference>
<evidence type="ECO:0000256" key="4">
    <source>
        <dbReference type="ARBA" id="ARBA00022692"/>
    </source>
</evidence>
<keyword evidence="6" id="KW-1133">Transmembrane helix</keyword>
<keyword evidence="7" id="KW-0472">Membrane</keyword>
<evidence type="ECO:0000256" key="7">
    <source>
        <dbReference type="ARBA" id="ARBA00023136"/>
    </source>
</evidence>
<accession>A0A0R3PKJ7</accession>
<dbReference type="PANTHER" id="PTHR22907:SF39">
    <property type="entry name" value="ZP DOMAIN-CONTAINING PROTEIN"/>
    <property type="match status" value="1"/>
</dbReference>
<evidence type="ECO:0000313" key="11">
    <source>
        <dbReference type="Proteomes" id="UP000267027"/>
    </source>
</evidence>
<dbReference type="PANTHER" id="PTHR22907">
    <property type="entry name" value="GH04558P"/>
    <property type="match status" value="1"/>
</dbReference>
<evidence type="ECO:0000313" key="12">
    <source>
        <dbReference type="WBParaSite" id="ACOC_0000512901-mRNA-1"/>
    </source>
</evidence>
<keyword evidence="2" id="KW-0193">Cuticle</keyword>
<evidence type="ECO:0000259" key="9">
    <source>
        <dbReference type="PROSITE" id="PS51034"/>
    </source>
</evidence>
<evidence type="ECO:0000256" key="3">
    <source>
        <dbReference type="ARBA" id="ARBA00022475"/>
    </source>
</evidence>
<sequence length="392" mass="44003">MLFTTICVVLWYTVATLRYPNEITDTPLVLCEPERIIIKIHTTSSNPSHIYADNFADDPDCSSRNMNKVSLRHGMCGMSTEETDNPSGVIQRVCISVQLHPLFVTDADRSYCAQCVYVRSHVVGDFESSLDVSESLPTELAPQFDVEAMPKCSYTIRKGSESGPEVHYAVVGESVYHVWRCPGENTGILVQNCFVEDGQGNRILIIDQNGCGVDQYVMGTPEYSPDLTSAFQETSVFKFAQRTITRFICQIRICLRSDDCEKLTPPSICPTLQERLANVKPLRDEPLDGTKRILKLEQFDLPSLLFLVLSYDPARHRRELSGQRFSTSNGYPEIDLVGELKVLDTVEDVMYFGTYFQDSDAIRSGECNSSCAIVLRTRIKILRSKGISNLSN</sequence>
<dbReference type="InterPro" id="IPR056953">
    <property type="entry name" value="CUT_N"/>
</dbReference>
<organism evidence="12">
    <name type="scientific">Angiostrongylus costaricensis</name>
    <name type="common">Nematode worm</name>
    <dbReference type="NCBI Taxonomy" id="334426"/>
    <lineage>
        <taxon>Eukaryota</taxon>
        <taxon>Metazoa</taxon>
        <taxon>Ecdysozoa</taxon>
        <taxon>Nematoda</taxon>
        <taxon>Chromadorea</taxon>
        <taxon>Rhabditida</taxon>
        <taxon>Rhabditina</taxon>
        <taxon>Rhabditomorpha</taxon>
        <taxon>Strongyloidea</taxon>
        <taxon>Metastrongylidae</taxon>
        <taxon>Angiostrongylus</taxon>
    </lineage>
</organism>
<dbReference type="PROSITE" id="PS51034">
    <property type="entry name" value="ZP_2"/>
    <property type="match status" value="1"/>
</dbReference>
<keyword evidence="5 8" id="KW-0732">Signal</keyword>
<dbReference type="STRING" id="334426.A0A0R3PKJ7"/>
<dbReference type="InterPro" id="IPR001507">
    <property type="entry name" value="ZP_dom"/>
</dbReference>
<keyword evidence="3" id="KW-1003">Cell membrane</keyword>
<evidence type="ECO:0000313" key="10">
    <source>
        <dbReference type="EMBL" id="VDM56715.1"/>
    </source>
</evidence>